<reference evidence="8" key="1">
    <citation type="submission" date="2025-08" db="UniProtKB">
        <authorList>
            <consortium name="Ensembl"/>
        </authorList>
    </citation>
    <scope>IDENTIFICATION</scope>
</reference>
<sequence length="265" mass="30478">MLCHDSTIHNLSWGFIIGGFLYLLHQVNNPTPYGRYVELQHPGVMVPAKAAWLIQELPSFLVPVLLMLTTESSTDLGRYILLWTFILHYFQRTFIYALLTKGRPCPLYIVVLAVVFCSVNGFLQGHYMLHCARYEAAWYTDVRFILGLFLFFSGMAINIHSDHILRNLRKPGEITYKIPKGNEALNISSSNSISIIHFIIYSNRVSLNQSYTEYPDSKECCINVEILTLKQYLSTFEVLNEASFIIVTFLMVFMVTSFEDTFKVL</sequence>
<dbReference type="GO" id="GO:0016020">
    <property type="term" value="C:membrane"/>
    <property type="evidence" value="ECO:0007669"/>
    <property type="project" value="UniProtKB-SubCell"/>
</dbReference>
<dbReference type="InterPro" id="IPR001104">
    <property type="entry name" value="3-oxo-5_a-steroid_4-DH_C"/>
</dbReference>
<evidence type="ECO:0000256" key="2">
    <source>
        <dbReference type="ARBA" id="ARBA00007742"/>
    </source>
</evidence>
<organism evidence="8 9">
    <name type="scientific">Astyanax mexicanus</name>
    <name type="common">Blind cave fish</name>
    <name type="synonym">Astyanax fasciatus mexicanus</name>
    <dbReference type="NCBI Taxonomy" id="7994"/>
    <lineage>
        <taxon>Eukaryota</taxon>
        <taxon>Metazoa</taxon>
        <taxon>Chordata</taxon>
        <taxon>Craniata</taxon>
        <taxon>Vertebrata</taxon>
        <taxon>Euteleostomi</taxon>
        <taxon>Actinopterygii</taxon>
        <taxon>Neopterygii</taxon>
        <taxon>Teleostei</taxon>
        <taxon>Ostariophysi</taxon>
        <taxon>Characiformes</taxon>
        <taxon>Characoidei</taxon>
        <taxon>Acestrorhamphidae</taxon>
        <taxon>Acestrorhamphinae</taxon>
        <taxon>Astyanax</taxon>
    </lineage>
</organism>
<feature type="transmembrane region" description="Helical" evidence="6">
    <location>
        <begin position="238"/>
        <end position="258"/>
    </location>
</feature>
<dbReference type="AlphaFoldDB" id="A0A8B9JK13"/>
<evidence type="ECO:0000313" key="8">
    <source>
        <dbReference type="Ensembl" id="ENSAMXP00005022527.1"/>
    </source>
</evidence>
<keyword evidence="5 6" id="KW-0472">Membrane</keyword>
<dbReference type="GO" id="GO:0003865">
    <property type="term" value="F:3-oxo-5-alpha-steroid 4-dehydrogenase activity"/>
    <property type="evidence" value="ECO:0007669"/>
    <property type="project" value="TreeGrafter"/>
</dbReference>
<comment type="similarity">
    <text evidence="2">Belongs to the steroid 5-alpha reductase family.</text>
</comment>
<evidence type="ECO:0000313" key="9">
    <source>
        <dbReference type="Proteomes" id="UP000694621"/>
    </source>
</evidence>
<evidence type="ECO:0000256" key="4">
    <source>
        <dbReference type="ARBA" id="ARBA00022989"/>
    </source>
</evidence>
<dbReference type="InterPro" id="IPR039357">
    <property type="entry name" value="SRD5A/TECR"/>
</dbReference>
<dbReference type="Pfam" id="PF02544">
    <property type="entry name" value="Steroid_dh"/>
    <property type="match status" value="1"/>
</dbReference>
<evidence type="ECO:0000256" key="6">
    <source>
        <dbReference type="SAM" id="Phobius"/>
    </source>
</evidence>
<accession>A0A8B9JK13</accession>
<feature type="transmembrane region" description="Helical" evidence="6">
    <location>
        <begin position="106"/>
        <end position="123"/>
    </location>
</feature>
<proteinExistence type="inferred from homology"/>
<comment type="subcellular location">
    <subcellularLocation>
        <location evidence="1">Membrane</location>
        <topology evidence="1">Multi-pass membrane protein</topology>
    </subcellularLocation>
</comment>
<dbReference type="PANTHER" id="PTHR10556">
    <property type="entry name" value="3-OXO-5-ALPHA-STEROID 4-DEHYDROGENASE"/>
    <property type="match status" value="1"/>
</dbReference>
<keyword evidence="4 6" id="KW-1133">Transmembrane helix</keyword>
<dbReference type="PANTHER" id="PTHR10556:SF37">
    <property type="entry name" value="3-OXO-5-ALPHA-STEROID 4-DEHYDROGENASE 2"/>
    <property type="match status" value="1"/>
</dbReference>
<feature type="transmembrane region" description="Helical" evidence="6">
    <location>
        <begin position="6"/>
        <end position="25"/>
    </location>
</feature>
<dbReference type="Ensembl" id="ENSAMXT00005024886.1">
    <property type="protein sequence ID" value="ENSAMXP00005022527.1"/>
    <property type="gene ID" value="ENSAMXG00005011632.1"/>
</dbReference>
<evidence type="ECO:0000256" key="1">
    <source>
        <dbReference type="ARBA" id="ARBA00004141"/>
    </source>
</evidence>
<feature type="transmembrane region" description="Helical" evidence="6">
    <location>
        <begin position="143"/>
        <end position="160"/>
    </location>
</feature>
<dbReference type="GO" id="GO:0006694">
    <property type="term" value="P:steroid biosynthetic process"/>
    <property type="evidence" value="ECO:0007669"/>
    <property type="project" value="TreeGrafter"/>
</dbReference>
<keyword evidence="3 6" id="KW-0812">Transmembrane</keyword>
<evidence type="ECO:0000259" key="7">
    <source>
        <dbReference type="Pfam" id="PF02544"/>
    </source>
</evidence>
<protein>
    <submittedName>
        <fullName evidence="8">Steroid-5-alpha-reductase, alpha polypeptide 2a</fullName>
    </submittedName>
</protein>
<name>A0A8B9JK13_ASTMX</name>
<evidence type="ECO:0000256" key="3">
    <source>
        <dbReference type="ARBA" id="ARBA00022692"/>
    </source>
</evidence>
<evidence type="ECO:0000256" key="5">
    <source>
        <dbReference type="ARBA" id="ARBA00023136"/>
    </source>
</evidence>
<dbReference type="PROSITE" id="PS50244">
    <property type="entry name" value="S5A_REDUCTASE"/>
    <property type="match status" value="1"/>
</dbReference>
<feature type="domain" description="3-oxo-5-alpha-steroid 4-dehydrogenase C-terminal" evidence="7">
    <location>
        <begin position="104"/>
        <end position="201"/>
    </location>
</feature>
<feature type="transmembrane region" description="Helical" evidence="6">
    <location>
        <begin position="80"/>
        <end position="99"/>
    </location>
</feature>
<dbReference type="Proteomes" id="UP000694621">
    <property type="component" value="Unplaced"/>
</dbReference>